<organism evidence="1 2">
    <name type="scientific">Stylosanthes scabra</name>
    <dbReference type="NCBI Taxonomy" id="79078"/>
    <lineage>
        <taxon>Eukaryota</taxon>
        <taxon>Viridiplantae</taxon>
        <taxon>Streptophyta</taxon>
        <taxon>Embryophyta</taxon>
        <taxon>Tracheophyta</taxon>
        <taxon>Spermatophyta</taxon>
        <taxon>Magnoliopsida</taxon>
        <taxon>eudicotyledons</taxon>
        <taxon>Gunneridae</taxon>
        <taxon>Pentapetalae</taxon>
        <taxon>rosids</taxon>
        <taxon>fabids</taxon>
        <taxon>Fabales</taxon>
        <taxon>Fabaceae</taxon>
        <taxon>Papilionoideae</taxon>
        <taxon>50 kb inversion clade</taxon>
        <taxon>dalbergioids sensu lato</taxon>
        <taxon>Dalbergieae</taxon>
        <taxon>Pterocarpus clade</taxon>
        <taxon>Stylosanthes</taxon>
    </lineage>
</organism>
<proteinExistence type="predicted"/>
<gene>
    <name evidence="1" type="ORF">PIB30_096992</name>
</gene>
<keyword evidence="2" id="KW-1185">Reference proteome</keyword>
<dbReference type="PANTHER" id="PTHR35307:SF3">
    <property type="entry name" value="DUF4220 DOMAIN-CONTAINING PROTEIN"/>
    <property type="match status" value="1"/>
</dbReference>
<protein>
    <submittedName>
        <fullName evidence="1">Uncharacterized protein</fullName>
    </submittedName>
</protein>
<evidence type="ECO:0000313" key="1">
    <source>
        <dbReference type="EMBL" id="MED6201635.1"/>
    </source>
</evidence>
<accession>A0ABU6XX75</accession>
<comment type="caution">
    <text evidence="1">The sequence shown here is derived from an EMBL/GenBank/DDBJ whole genome shotgun (WGS) entry which is preliminary data.</text>
</comment>
<name>A0ABU6XX75_9FABA</name>
<sequence length="222" mass="25246">MALPNMDMISVKKLMGDLSEGLCYVKFIESNIDKEGKLIKVKRAAETVWHGVDLYGKWLDVDLFKLSDQSKSSRETLETLAKDAKERYGKFKAKYRDICNREPPSSWPIEVLASNAMYRISHAVLLNYESIEDLTSEILFDGLTRTISDILGACLTNLPYAISARCSNSTIAEREDSVRDAVEMLGRTKRIIELLVEKIPLIVDFSQSTTIEDWFLMHTQIV</sequence>
<dbReference type="PANTHER" id="PTHR35307">
    <property type="entry name" value="PROTEIN, PUTATIVE-RELATED"/>
    <property type="match status" value="1"/>
</dbReference>
<dbReference type="EMBL" id="JASCZI010213797">
    <property type="protein sequence ID" value="MED6201635.1"/>
    <property type="molecule type" value="Genomic_DNA"/>
</dbReference>
<reference evidence="1 2" key="1">
    <citation type="journal article" date="2023" name="Plants (Basel)">
        <title>Bridging the Gap: Combining Genomics and Transcriptomics Approaches to Understand Stylosanthes scabra, an Orphan Legume from the Brazilian Caatinga.</title>
        <authorList>
            <person name="Ferreira-Neto J.R.C."/>
            <person name="da Silva M.D."/>
            <person name="Binneck E."/>
            <person name="de Melo N.F."/>
            <person name="da Silva R.H."/>
            <person name="de Melo A.L.T.M."/>
            <person name="Pandolfi V."/>
            <person name="Bustamante F.O."/>
            <person name="Brasileiro-Vidal A.C."/>
            <person name="Benko-Iseppon A.M."/>
        </authorList>
    </citation>
    <scope>NUCLEOTIDE SEQUENCE [LARGE SCALE GENOMIC DNA]</scope>
    <source>
        <tissue evidence="1">Leaves</tissue>
    </source>
</reference>
<dbReference type="Proteomes" id="UP001341840">
    <property type="component" value="Unassembled WGS sequence"/>
</dbReference>
<evidence type="ECO:0000313" key="2">
    <source>
        <dbReference type="Proteomes" id="UP001341840"/>
    </source>
</evidence>